<name>A0A5D2UVF5_GOSMU</name>
<evidence type="ECO:0000313" key="14">
    <source>
        <dbReference type="Proteomes" id="UP000323597"/>
    </source>
</evidence>
<dbReference type="Gene3D" id="1.20.140.40">
    <property type="entry name" value="Invertase/pectin methylesterase inhibitor family protein"/>
    <property type="match status" value="1"/>
</dbReference>
<dbReference type="EC" id="3.1.1.11" evidence="4 10"/>
<keyword evidence="11" id="KW-0472">Membrane</keyword>
<keyword evidence="7" id="KW-1015">Disulfide bond</keyword>
<dbReference type="FunFam" id="2.160.20.10:FF:000001">
    <property type="entry name" value="Pectinesterase"/>
    <property type="match status" value="1"/>
</dbReference>
<proteinExistence type="inferred from homology"/>
<keyword evidence="10" id="KW-0134">Cell wall</keyword>
<dbReference type="PROSITE" id="PS00503">
    <property type="entry name" value="PECTINESTERASE_2"/>
    <property type="match status" value="1"/>
</dbReference>
<keyword evidence="14" id="KW-1185">Reference proteome</keyword>
<dbReference type="InterPro" id="IPR012334">
    <property type="entry name" value="Pectin_lyas_fold"/>
</dbReference>
<feature type="domain" description="Pectinesterase inhibitor" evidence="12">
    <location>
        <begin position="60"/>
        <end position="220"/>
    </location>
</feature>
<dbReference type="AlphaFoldDB" id="A0A5D2UVF5"/>
<keyword evidence="11" id="KW-1133">Transmembrane helix</keyword>
<dbReference type="NCBIfam" id="TIGR01614">
    <property type="entry name" value="PME_inhib"/>
    <property type="match status" value="1"/>
</dbReference>
<dbReference type="PROSITE" id="PS00800">
    <property type="entry name" value="PECTINESTERASE_1"/>
    <property type="match status" value="1"/>
</dbReference>
<dbReference type="SUPFAM" id="SSF51126">
    <property type="entry name" value="Pectin lyase-like"/>
    <property type="match status" value="1"/>
</dbReference>
<dbReference type="SMART" id="SM00856">
    <property type="entry name" value="PMEI"/>
    <property type="match status" value="1"/>
</dbReference>
<dbReference type="InterPro" id="IPR018040">
    <property type="entry name" value="Pectinesterase_Tyr_AS"/>
</dbReference>
<comment type="catalytic activity">
    <reaction evidence="10">
        <text>[(1-&gt;4)-alpha-D-galacturonosyl methyl ester](n) + n H2O = [(1-&gt;4)-alpha-D-galacturonosyl](n) + n methanol + n H(+)</text>
        <dbReference type="Rhea" id="RHEA:22380"/>
        <dbReference type="Rhea" id="RHEA-COMP:14570"/>
        <dbReference type="Rhea" id="RHEA-COMP:14573"/>
        <dbReference type="ChEBI" id="CHEBI:15377"/>
        <dbReference type="ChEBI" id="CHEBI:15378"/>
        <dbReference type="ChEBI" id="CHEBI:17790"/>
        <dbReference type="ChEBI" id="CHEBI:140522"/>
        <dbReference type="ChEBI" id="CHEBI:140523"/>
        <dbReference type="EC" id="3.1.1.11"/>
    </reaction>
</comment>
<comment type="similarity">
    <text evidence="3">In the C-terminal section; belongs to the pectinesterase family.</text>
</comment>
<dbReference type="GO" id="GO:0045490">
    <property type="term" value="P:pectin catabolic process"/>
    <property type="evidence" value="ECO:0007669"/>
    <property type="project" value="UniProtKB-UniRule"/>
</dbReference>
<evidence type="ECO:0000256" key="6">
    <source>
        <dbReference type="ARBA" id="ARBA00023085"/>
    </source>
</evidence>
<feature type="active site" evidence="9">
    <location>
        <position position="420"/>
    </location>
</feature>
<evidence type="ECO:0000256" key="10">
    <source>
        <dbReference type="RuleBase" id="RU000589"/>
    </source>
</evidence>
<dbReference type="InterPro" id="IPR011050">
    <property type="entry name" value="Pectin_lyase_fold/virulence"/>
</dbReference>
<organism evidence="13 14">
    <name type="scientific">Gossypium mustelinum</name>
    <name type="common">Cotton</name>
    <name type="synonym">Gossypium caicoense</name>
    <dbReference type="NCBI Taxonomy" id="34275"/>
    <lineage>
        <taxon>Eukaryota</taxon>
        <taxon>Viridiplantae</taxon>
        <taxon>Streptophyta</taxon>
        <taxon>Embryophyta</taxon>
        <taxon>Tracheophyta</taxon>
        <taxon>Spermatophyta</taxon>
        <taxon>Magnoliopsida</taxon>
        <taxon>eudicotyledons</taxon>
        <taxon>Gunneridae</taxon>
        <taxon>Pentapetalae</taxon>
        <taxon>rosids</taxon>
        <taxon>malvids</taxon>
        <taxon>Malvales</taxon>
        <taxon>Malvaceae</taxon>
        <taxon>Malvoideae</taxon>
        <taxon>Gossypium</taxon>
    </lineage>
</organism>
<feature type="transmembrane region" description="Helical" evidence="11">
    <location>
        <begin position="27"/>
        <end position="48"/>
    </location>
</feature>
<evidence type="ECO:0000256" key="3">
    <source>
        <dbReference type="ARBA" id="ARBA00007786"/>
    </source>
</evidence>
<dbReference type="GO" id="GO:0004857">
    <property type="term" value="F:enzyme inhibitor activity"/>
    <property type="evidence" value="ECO:0007669"/>
    <property type="project" value="InterPro"/>
</dbReference>
<evidence type="ECO:0000256" key="5">
    <source>
        <dbReference type="ARBA" id="ARBA00022801"/>
    </source>
</evidence>
<keyword evidence="11" id="KW-0812">Transmembrane</keyword>
<dbReference type="Proteomes" id="UP000323597">
    <property type="component" value="Chromosome D05"/>
</dbReference>
<dbReference type="FunFam" id="1.20.140.40:FF:000010">
    <property type="entry name" value="Pectinesterase"/>
    <property type="match status" value="1"/>
</dbReference>
<dbReference type="Gene3D" id="2.160.20.10">
    <property type="entry name" value="Single-stranded right-handed beta-helix, Pectin lyase-like"/>
    <property type="match status" value="1"/>
</dbReference>
<reference evidence="13 14" key="1">
    <citation type="submission" date="2019-07" db="EMBL/GenBank/DDBJ databases">
        <title>WGS assembly of Gossypium mustelinum.</title>
        <authorList>
            <person name="Chen Z.J."/>
            <person name="Sreedasyam A."/>
            <person name="Ando A."/>
            <person name="Song Q."/>
            <person name="De L."/>
            <person name="Hulse-Kemp A."/>
            <person name="Ding M."/>
            <person name="Ye W."/>
            <person name="Kirkbride R."/>
            <person name="Jenkins J."/>
            <person name="Plott C."/>
            <person name="Lovell J."/>
            <person name="Lin Y.-M."/>
            <person name="Vaughn R."/>
            <person name="Liu B."/>
            <person name="Li W."/>
            <person name="Simpson S."/>
            <person name="Scheffler B."/>
            <person name="Saski C."/>
            <person name="Grover C."/>
            <person name="Hu G."/>
            <person name="Conover J."/>
            <person name="Carlson J."/>
            <person name="Shu S."/>
            <person name="Boston L."/>
            <person name="Williams M."/>
            <person name="Peterson D."/>
            <person name="Mcgee K."/>
            <person name="Jones D."/>
            <person name="Wendel J."/>
            <person name="Stelly D."/>
            <person name="Grimwood J."/>
            <person name="Schmutz J."/>
        </authorList>
    </citation>
    <scope>NUCLEOTIDE SEQUENCE [LARGE SCALE GENOMIC DNA]</scope>
    <source>
        <strain evidence="13">1408120.09</strain>
    </source>
</reference>
<evidence type="ECO:0000256" key="11">
    <source>
        <dbReference type="SAM" id="Phobius"/>
    </source>
</evidence>
<dbReference type="Pfam" id="PF01095">
    <property type="entry name" value="Pectinesterase"/>
    <property type="match status" value="1"/>
</dbReference>
<sequence length="582" mass="63781">MSRIKETLSNISDSAKHISFTKKHKKIFLALFASLVIVAAIIGIVAGVSSRNNSDESDTSHHAVVKSACSGTFYPDLCFSAVTTVPAGTAKKVRSQKDVIELSLNITTTAVEHNYFKIKKLLARKDLTTREKTALHDCLETIDETLDELHEAVEDLHEYPNKKSLTQHADDLKTLMSAAMTNQETCLDGFSHEGADKKIREVLIDGEKYVEKMCSNALAMIKNMTDTDIANEMMLKSSNRKLKEDESGIAWPEWLSAGDRRLLQSSSVTPNVVVAADGSGNFKTVSEAVAKAPEKSSKRYIIRIKAGVYRENVEVPKKKSNIMFIGDGRTKTIITGSRNVVDGSTTFHSATVAVVGEKFLARDITFQNTAGPSKHQAVALRVGSDLSAFYNCDMLAYQDTLYVHSNRQFYVNCLVAGTVDFIFGNAAAVFQNCDIHARKPNSGQKNMVTAQGRTDPNQNTGIVIQKCRIGATSDLQPVRKNFPTYLGRPWKEYSRTVVMQSTISDVIQPAGWHEWSGSFALKTLFYAEYQNTGAGASTSARVKWGGYKVITSASEAQAFTPGRFIAGGSWLSSTGFPFALGL</sequence>
<dbReference type="GO" id="GO:0030599">
    <property type="term" value="F:pectinesterase activity"/>
    <property type="evidence" value="ECO:0007669"/>
    <property type="project" value="UniProtKB-UniRule"/>
</dbReference>
<comment type="subcellular location">
    <subcellularLocation>
        <location evidence="10">Secreted</location>
        <location evidence="10">Cell wall</location>
    </subcellularLocation>
</comment>
<dbReference type="InterPro" id="IPR000070">
    <property type="entry name" value="Pectinesterase_cat"/>
</dbReference>
<dbReference type="InterPro" id="IPR006501">
    <property type="entry name" value="Pectinesterase_inhib_dom"/>
</dbReference>
<evidence type="ECO:0000256" key="7">
    <source>
        <dbReference type="ARBA" id="ARBA00023157"/>
    </source>
</evidence>
<dbReference type="InterPro" id="IPR033131">
    <property type="entry name" value="Pectinesterase_Asp_AS"/>
</dbReference>
<evidence type="ECO:0000256" key="1">
    <source>
        <dbReference type="ARBA" id="ARBA00005184"/>
    </source>
</evidence>
<evidence type="ECO:0000256" key="2">
    <source>
        <dbReference type="ARBA" id="ARBA00006027"/>
    </source>
</evidence>
<accession>A0A5D2UVF5</accession>
<evidence type="ECO:0000259" key="12">
    <source>
        <dbReference type="SMART" id="SM00856"/>
    </source>
</evidence>
<keyword evidence="5 10" id="KW-0378">Hydrolase</keyword>
<comment type="pathway">
    <text evidence="1 10">Glycan metabolism; pectin degradation; 2-dehydro-3-deoxy-D-gluconate from pectin: step 1/5.</text>
</comment>
<dbReference type="PANTHER" id="PTHR31707">
    <property type="entry name" value="PECTINESTERASE"/>
    <property type="match status" value="1"/>
</dbReference>
<dbReference type="UniPathway" id="UPA00545">
    <property type="reaction ID" value="UER00823"/>
</dbReference>
<dbReference type="EMBL" id="CM017653">
    <property type="protein sequence ID" value="TYI81421.1"/>
    <property type="molecule type" value="Genomic_DNA"/>
</dbReference>
<protein>
    <recommendedName>
        <fullName evidence="4 10">Pectinesterase</fullName>
        <ecNumber evidence="4 10">3.1.1.11</ecNumber>
    </recommendedName>
</protein>
<dbReference type="Pfam" id="PF04043">
    <property type="entry name" value="PMEI"/>
    <property type="match status" value="1"/>
</dbReference>
<keyword evidence="8" id="KW-0325">Glycoprotein</keyword>
<evidence type="ECO:0000256" key="4">
    <source>
        <dbReference type="ARBA" id="ARBA00013229"/>
    </source>
</evidence>
<keyword evidence="6 10" id="KW-0063">Aspartyl esterase</keyword>
<gene>
    <name evidence="13" type="ORF">E1A91_D05G152800v1</name>
</gene>
<keyword evidence="10" id="KW-0964">Secreted</keyword>
<dbReference type="GO" id="GO:0042545">
    <property type="term" value="P:cell wall modification"/>
    <property type="evidence" value="ECO:0007669"/>
    <property type="project" value="UniProtKB-UniRule"/>
</dbReference>
<dbReference type="CDD" id="cd15798">
    <property type="entry name" value="PMEI-like_3"/>
    <property type="match status" value="1"/>
</dbReference>
<evidence type="ECO:0000256" key="8">
    <source>
        <dbReference type="ARBA" id="ARBA00023180"/>
    </source>
</evidence>
<dbReference type="SUPFAM" id="SSF101148">
    <property type="entry name" value="Plant invertase/pectin methylesterase inhibitor"/>
    <property type="match status" value="1"/>
</dbReference>
<dbReference type="InterPro" id="IPR035513">
    <property type="entry name" value="Invertase/methylesterase_inhib"/>
</dbReference>
<evidence type="ECO:0000313" key="13">
    <source>
        <dbReference type="EMBL" id="TYI81421.1"/>
    </source>
</evidence>
<evidence type="ECO:0000256" key="9">
    <source>
        <dbReference type="PROSITE-ProRule" id="PRU10040"/>
    </source>
</evidence>
<comment type="similarity">
    <text evidence="2">In the N-terminal section; belongs to the PMEI family.</text>
</comment>
<keyword evidence="10" id="KW-0961">Cell wall biogenesis/degradation</keyword>
<comment type="function">
    <text evidence="10">Acts in the modification of cell walls via demethylesterification of cell wall pectin.</text>
</comment>